<accession>A0ABY6EBP4</accession>
<evidence type="ECO:0000259" key="4">
    <source>
        <dbReference type="SMART" id="SM00091"/>
    </source>
</evidence>
<dbReference type="SMART" id="SM00065">
    <property type="entry name" value="GAF"/>
    <property type="match status" value="2"/>
</dbReference>
<feature type="domain" description="GAF" evidence="3">
    <location>
        <begin position="96"/>
        <end position="239"/>
    </location>
</feature>
<dbReference type="EMBL" id="CP106793">
    <property type="protein sequence ID" value="UXY24125.1"/>
    <property type="molecule type" value="Genomic_DNA"/>
</dbReference>
<name>A0ABY6EBP4_9ACTN</name>
<dbReference type="SMART" id="SM00091">
    <property type="entry name" value="PAS"/>
    <property type="match status" value="1"/>
</dbReference>
<protein>
    <submittedName>
        <fullName evidence="6">SpoIIE family protein phosphatase</fullName>
    </submittedName>
</protein>
<keyword evidence="1" id="KW-0378">Hydrolase</keyword>
<dbReference type="InterPro" id="IPR003018">
    <property type="entry name" value="GAF"/>
</dbReference>
<feature type="domain" description="PPM-type phosphatase" evidence="5">
    <location>
        <begin position="574"/>
        <end position="787"/>
    </location>
</feature>
<evidence type="ECO:0000313" key="6">
    <source>
        <dbReference type="EMBL" id="UXY24125.1"/>
    </source>
</evidence>
<feature type="region of interest" description="Disordered" evidence="2">
    <location>
        <begin position="366"/>
        <end position="385"/>
    </location>
</feature>
<dbReference type="RefSeq" id="WP_263234357.1">
    <property type="nucleotide sequence ID" value="NZ_CP106793.1"/>
</dbReference>
<dbReference type="Proteomes" id="UP001061298">
    <property type="component" value="Chromosome"/>
</dbReference>
<dbReference type="SMART" id="SM00331">
    <property type="entry name" value="PP2C_SIG"/>
    <property type="match status" value="1"/>
</dbReference>
<dbReference type="Pfam" id="PF07228">
    <property type="entry name" value="SpoIIE"/>
    <property type="match status" value="1"/>
</dbReference>
<dbReference type="Pfam" id="PF13185">
    <property type="entry name" value="GAF_2"/>
    <property type="match status" value="2"/>
</dbReference>
<dbReference type="InterPro" id="IPR036457">
    <property type="entry name" value="PPM-type-like_dom_sf"/>
</dbReference>
<dbReference type="InterPro" id="IPR000014">
    <property type="entry name" value="PAS"/>
</dbReference>
<proteinExistence type="predicted"/>
<dbReference type="PANTHER" id="PTHR43156:SF2">
    <property type="entry name" value="STAGE II SPORULATION PROTEIN E"/>
    <property type="match status" value="1"/>
</dbReference>
<evidence type="ECO:0000313" key="7">
    <source>
        <dbReference type="Proteomes" id="UP001061298"/>
    </source>
</evidence>
<feature type="domain" description="PAS" evidence="4">
    <location>
        <begin position="268"/>
        <end position="334"/>
    </location>
</feature>
<evidence type="ECO:0000259" key="5">
    <source>
        <dbReference type="SMART" id="SM00331"/>
    </source>
</evidence>
<dbReference type="InterPro" id="IPR035965">
    <property type="entry name" value="PAS-like_dom_sf"/>
</dbReference>
<feature type="domain" description="GAF" evidence="3">
    <location>
        <begin position="409"/>
        <end position="556"/>
    </location>
</feature>
<reference evidence="6" key="1">
    <citation type="submission" date="2022-10" db="EMBL/GenBank/DDBJ databases">
        <authorList>
            <person name="Mo P."/>
        </authorList>
    </citation>
    <scope>NUCLEOTIDE SEQUENCE</scope>
    <source>
        <strain evidence="6">HUAS 13-4</strain>
    </source>
</reference>
<evidence type="ECO:0000256" key="1">
    <source>
        <dbReference type="ARBA" id="ARBA00022801"/>
    </source>
</evidence>
<dbReference type="Gene3D" id="3.30.450.40">
    <property type="match status" value="2"/>
</dbReference>
<gene>
    <name evidence="6" type="ORF">N8I84_39610</name>
</gene>
<keyword evidence="7" id="KW-1185">Reference proteome</keyword>
<dbReference type="Gene3D" id="3.60.40.10">
    <property type="entry name" value="PPM-type phosphatase domain"/>
    <property type="match status" value="1"/>
</dbReference>
<dbReference type="InterPro" id="IPR001932">
    <property type="entry name" value="PPM-type_phosphatase-like_dom"/>
</dbReference>
<dbReference type="Gene3D" id="3.30.450.20">
    <property type="entry name" value="PAS domain"/>
    <property type="match status" value="1"/>
</dbReference>
<sequence length="797" mass="84508">MVLADAELLARAEAVLHEANDLSQGQAAVAGHSAAVSQVFALAEQLVQHAVLADRQAGASWARIGARLGITGAAARRRFGRITRAGSDRAAQSDHTNPERLSALLLAAVREAGASSSALYLLPPGRQALRLAVVTGGKTAALWERVAPADGGPVADALREQHIVWIASHAQLARRYPRIALALPYPVAMAAAPITTGATTWGVLALLWPDTHPPRLSANERDVVTTTCERMAEFLEQAAVGGHPVLPQEQPHVPAPPRTRTPDPLQALAAVEFVDRLKEGCLGLDLEGRITFIGAAACDVLGSSAPDLLGTPLCEALPWLDEPVFQDHYRAAVISRKPASFTARLPSDGWLDFQLYPDASGTSVRIVPAGKTGTADRPSGGMQTTPRPTRAHALYDLMHLAATLTQAVSVRDVVELAADQIMPAFDAQGFVLSVADGGRLQIVGSRGYRPEVLRPFDGPPLTDRSAPTVHALTDGVPLFFPSPQEMEQFHPDIPRLTKRSAWAFLPLIVSGRPVGCWVLSFDRPRCFTPDERAVLTSLAGLIAQALDRARLYDAKHQLAHDLQTGLLPGTLPTVPGLEIAARYLPAAHGMDVGGDFYDLIRLGDTSVAAAIGDVQGHNVNAAALMGQIRTAVHATAGAPPGEVLARTNRLLTDFDPGLFASCLYVHLDLAHHRAQLATAGHPPALVRHPDGHTEIVRLSPGLLLGIDPAADYQAGEIVLPPDALLALYTDGLIETPGVDLDDATAGLADHLTRAGDQPLDALADTLIGRTSHTDPRSDDIALLLLHRQPSAMLRIGG</sequence>
<dbReference type="CDD" id="cd00130">
    <property type="entry name" value="PAS"/>
    <property type="match status" value="1"/>
</dbReference>
<evidence type="ECO:0000259" key="3">
    <source>
        <dbReference type="SMART" id="SM00065"/>
    </source>
</evidence>
<dbReference type="PANTHER" id="PTHR43156">
    <property type="entry name" value="STAGE II SPORULATION PROTEIN E-RELATED"/>
    <property type="match status" value="1"/>
</dbReference>
<evidence type="ECO:0000256" key="2">
    <source>
        <dbReference type="SAM" id="MobiDB-lite"/>
    </source>
</evidence>
<organism evidence="6 7">
    <name type="scientific">Streptomyces cynarae</name>
    <dbReference type="NCBI Taxonomy" id="2981134"/>
    <lineage>
        <taxon>Bacteria</taxon>
        <taxon>Bacillati</taxon>
        <taxon>Actinomycetota</taxon>
        <taxon>Actinomycetes</taxon>
        <taxon>Kitasatosporales</taxon>
        <taxon>Streptomycetaceae</taxon>
        <taxon>Streptomyces</taxon>
    </lineage>
</organism>
<dbReference type="SUPFAM" id="SSF55785">
    <property type="entry name" value="PYP-like sensor domain (PAS domain)"/>
    <property type="match status" value="1"/>
</dbReference>
<dbReference type="InterPro" id="IPR029016">
    <property type="entry name" value="GAF-like_dom_sf"/>
</dbReference>
<dbReference type="InterPro" id="IPR052016">
    <property type="entry name" value="Bact_Sigma-Reg"/>
</dbReference>
<dbReference type="SUPFAM" id="SSF55781">
    <property type="entry name" value="GAF domain-like"/>
    <property type="match status" value="2"/>
</dbReference>